<dbReference type="EC" id="5.3.1.12" evidence="4 7"/>
<dbReference type="GO" id="GO:0019698">
    <property type="term" value="P:D-galacturonate catabolic process"/>
    <property type="evidence" value="ECO:0007669"/>
    <property type="project" value="TreeGrafter"/>
</dbReference>
<comment type="pathway">
    <text evidence="2 7">Carbohydrate metabolism; pentose and glucuronate interconversion.</text>
</comment>
<dbReference type="AlphaFoldDB" id="A0A7Y0KE40"/>
<dbReference type="InterPro" id="IPR003766">
    <property type="entry name" value="Uronate_isomerase"/>
</dbReference>
<dbReference type="PANTHER" id="PTHR30068">
    <property type="entry name" value="URONATE ISOMERASE"/>
    <property type="match status" value="1"/>
</dbReference>
<keyword evidence="6 7" id="KW-0413">Isomerase</keyword>
<evidence type="ECO:0000256" key="7">
    <source>
        <dbReference type="HAMAP-Rule" id="MF_00675"/>
    </source>
</evidence>
<evidence type="ECO:0000256" key="1">
    <source>
        <dbReference type="ARBA" id="ARBA00001165"/>
    </source>
</evidence>
<reference evidence="8 9" key="1">
    <citation type="submission" date="2020-04" db="EMBL/GenBank/DDBJ databases">
        <title>Bacillus sp. UniB3 isolated from commercial digestive syrup.</title>
        <authorList>
            <person name="Thorat V."/>
            <person name="Kirdat K."/>
            <person name="Tiwarekar B."/>
            <person name="Yadav A."/>
        </authorList>
    </citation>
    <scope>NUCLEOTIDE SEQUENCE [LARGE SCALE GENOMIC DNA]</scope>
    <source>
        <strain evidence="8 9">UniB3</strain>
    </source>
</reference>
<dbReference type="Pfam" id="PF02614">
    <property type="entry name" value="UxaC"/>
    <property type="match status" value="1"/>
</dbReference>
<comment type="catalytic activity">
    <reaction evidence="1 7">
        <text>D-glucuronate = D-fructuronate</text>
        <dbReference type="Rhea" id="RHEA:13049"/>
        <dbReference type="ChEBI" id="CHEBI:58720"/>
        <dbReference type="ChEBI" id="CHEBI:59863"/>
        <dbReference type="EC" id="5.3.1.12"/>
    </reaction>
</comment>
<evidence type="ECO:0000313" key="8">
    <source>
        <dbReference type="EMBL" id="NMO79869.1"/>
    </source>
</evidence>
<evidence type="ECO:0000256" key="5">
    <source>
        <dbReference type="ARBA" id="ARBA00020555"/>
    </source>
</evidence>
<dbReference type="GO" id="GO:0042840">
    <property type="term" value="P:D-glucuronate catabolic process"/>
    <property type="evidence" value="ECO:0007669"/>
    <property type="project" value="TreeGrafter"/>
</dbReference>
<dbReference type="NCBIfam" id="NF002794">
    <property type="entry name" value="PRK02925.1"/>
    <property type="match status" value="1"/>
</dbReference>
<proteinExistence type="inferred from homology"/>
<gene>
    <name evidence="7 8" type="primary">uxaC</name>
    <name evidence="8" type="ORF">HHU08_23375</name>
</gene>
<dbReference type="Gene3D" id="3.20.20.140">
    <property type="entry name" value="Metal-dependent hydrolases"/>
    <property type="match status" value="1"/>
</dbReference>
<evidence type="ECO:0000256" key="4">
    <source>
        <dbReference type="ARBA" id="ARBA00012546"/>
    </source>
</evidence>
<accession>A0A7Y0KE40</accession>
<dbReference type="GO" id="GO:0008880">
    <property type="term" value="F:glucuronate isomerase activity"/>
    <property type="evidence" value="ECO:0007669"/>
    <property type="project" value="UniProtKB-UniRule"/>
</dbReference>
<dbReference type="EMBL" id="JABBPK010000001">
    <property type="protein sequence ID" value="NMO79869.1"/>
    <property type="molecule type" value="Genomic_DNA"/>
</dbReference>
<evidence type="ECO:0000313" key="9">
    <source>
        <dbReference type="Proteomes" id="UP000588491"/>
    </source>
</evidence>
<organism evidence="8 9">
    <name type="scientific">Niallia alba</name>
    <dbReference type="NCBI Taxonomy" id="2729105"/>
    <lineage>
        <taxon>Bacteria</taxon>
        <taxon>Bacillati</taxon>
        <taxon>Bacillota</taxon>
        <taxon>Bacilli</taxon>
        <taxon>Bacillales</taxon>
        <taxon>Bacillaceae</taxon>
        <taxon>Niallia</taxon>
    </lineage>
</organism>
<evidence type="ECO:0000256" key="3">
    <source>
        <dbReference type="ARBA" id="ARBA00008397"/>
    </source>
</evidence>
<protein>
    <recommendedName>
        <fullName evidence="5 7">Uronate isomerase</fullName>
        <ecNumber evidence="4 7">5.3.1.12</ecNumber>
    </recommendedName>
    <alternativeName>
        <fullName evidence="7">Glucuronate isomerase</fullName>
    </alternativeName>
    <alternativeName>
        <fullName evidence="7">Uronic isomerase</fullName>
    </alternativeName>
</protein>
<dbReference type="UniPathway" id="UPA00246"/>
<comment type="caution">
    <text evidence="8">The sequence shown here is derived from an EMBL/GenBank/DDBJ whole genome shotgun (WGS) entry which is preliminary data.</text>
</comment>
<comment type="similarity">
    <text evidence="3 7">Belongs to the metallo-dependent hydrolases superfamily. Uronate isomerase family.</text>
</comment>
<dbReference type="PANTHER" id="PTHR30068:SF4">
    <property type="entry name" value="URONATE ISOMERASE"/>
    <property type="match status" value="1"/>
</dbReference>
<sequence>MFLNDQFLLKNDIAQKLFHDHAKQMPIIDYHCHLDPKEIYENKHFKNLTEAWLAGDHYKWRLMRANGVPESYITGNASDYDKFLAWARTVPKTIGNPLYTWTHLELKRFFGIDLLLNEENAPLIWDLANEKLTTDDFKRRNIITNSNVKVVCTTDDPIDDLHYHQLLKDEEQHFQVLPSFRPDKVLNIDQNGFIEWIEKLSTQSQVSVTSYQGLIDALKTRVAYFHQMGGRLSDHALDILTYEEADEKTLEAIFQKRLKNGALSSYEISAYRTETLSRLIGFYHAHNWTMQLHIHAYRNTNSALFDQIGPDTGYDGVNDLPLAIPLQRLLNRAEKDGKLPKTILYSLNPNDFFVLATLMGSFQKNTPGKLQLGSGWWYNDTRAGMRHQLTVLSDVGLLSSFVGMLTDSRSFLSYTRHEYFRRVLCEFIGEIVERGEAPADEDLLGSLVEAISYDNAKQYFGFERSYVENHPR</sequence>
<name>A0A7Y0KE40_9BACI</name>
<evidence type="ECO:0000256" key="2">
    <source>
        <dbReference type="ARBA" id="ARBA00004892"/>
    </source>
</evidence>
<dbReference type="HAMAP" id="MF_00675">
    <property type="entry name" value="UxaC"/>
    <property type="match status" value="1"/>
</dbReference>
<dbReference type="InterPro" id="IPR032466">
    <property type="entry name" value="Metal_Hydrolase"/>
</dbReference>
<dbReference type="Proteomes" id="UP000588491">
    <property type="component" value="Unassembled WGS sequence"/>
</dbReference>
<keyword evidence="9" id="KW-1185">Reference proteome</keyword>
<dbReference type="RefSeq" id="WP_101729962.1">
    <property type="nucleotide sequence ID" value="NZ_JABBPK010000001.1"/>
</dbReference>
<dbReference type="Gene3D" id="1.10.2020.10">
    <property type="entry name" value="uronate isomerase, domain 2, chain A"/>
    <property type="match status" value="1"/>
</dbReference>
<comment type="catalytic activity">
    <reaction evidence="7">
        <text>aldehydo-D-galacturonate = keto-D-tagaturonate</text>
        <dbReference type="Rhea" id="RHEA:27702"/>
        <dbReference type="ChEBI" id="CHEBI:12952"/>
        <dbReference type="ChEBI" id="CHEBI:17886"/>
    </reaction>
</comment>
<dbReference type="SUPFAM" id="SSF51556">
    <property type="entry name" value="Metallo-dependent hydrolases"/>
    <property type="match status" value="1"/>
</dbReference>
<evidence type="ECO:0000256" key="6">
    <source>
        <dbReference type="ARBA" id="ARBA00023235"/>
    </source>
</evidence>